<dbReference type="PANTHER" id="PTHR16469">
    <property type="entry name" value="UBIQUITIN-ASSOCIATED AND SH3 DOMAIN-CONTAINING BA-RELATED"/>
    <property type="match status" value="1"/>
</dbReference>
<dbReference type="AlphaFoldDB" id="A0AAD7L4P7"/>
<evidence type="ECO:0000313" key="2">
    <source>
        <dbReference type="Proteomes" id="UP001163823"/>
    </source>
</evidence>
<sequence>MDSSGTTNQQNQQVPDFYQNVVVMRHGDRIDNFEPLWVSTAARPWDPPLIEEGRVRAFCAGRKLRTGLGFPIHRVFVSPFIRCIQTASEVISALSANEDHPGAVIGDGIPIDSSKLKASVEYGLCEMLNREAIRLDLVPKDGNWGFDFEECEALLPAGTVDDKVERVYKEARKTKFSYVSIENLSETTYSYICKTIISDFLFFFLFMRNSSFQSGKKPASESRSRYARIFKDLADKYPTENLLLVTHGEGIGVAVSAFKEDVTVYEVNYCAYAELKRPIFKKNKSFVAGDFTVVTKSGQTGITYCPTSALTSNASLTSI</sequence>
<dbReference type="Pfam" id="PF00300">
    <property type="entry name" value="His_Phos_1"/>
    <property type="match status" value="1"/>
</dbReference>
<proteinExistence type="predicted"/>
<dbReference type="Gene3D" id="3.40.50.1240">
    <property type="entry name" value="Phosphoglycerate mutase-like"/>
    <property type="match status" value="1"/>
</dbReference>
<gene>
    <name evidence="1" type="ORF">O6P43_026975</name>
</gene>
<organism evidence="1 2">
    <name type="scientific">Quillaja saponaria</name>
    <name type="common">Soap bark tree</name>
    <dbReference type="NCBI Taxonomy" id="32244"/>
    <lineage>
        <taxon>Eukaryota</taxon>
        <taxon>Viridiplantae</taxon>
        <taxon>Streptophyta</taxon>
        <taxon>Embryophyta</taxon>
        <taxon>Tracheophyta</taxon>
        <taxon>Spermatophyta</taxon>
        <taxon>Magnoliopsida</taxon>
        <taxon>eudicotyledons</taxon>
        <taxon>Gunneridae</taxon>
        <taxon>Pentapetalae</taxon>
        <taxon>rosids</taxon>
        <taxon>fabids</taxon>
        <taxon>Fabales</taxon>
        <taxon>Quillajaceae</taxon>
        <taxon>Quillaja</taxon>
    </lineage>
</organism>
<dbReference type="EMBL" id="JARAOO010000011">
    <property type="protein sequence ID" value="KAJ7950836.1"/>
    <property type="molecule type" value="Genomic_DNA"/>
</dbReference>
<dbReference type="KEGG" id="qsa:O6P43_026975"/>
<dbReference type="SUPFAM" id="SSF53254">
    <property type="entry name" value="Phosphoglycerate mutase-like"/>
    <property type="match status" value="1"/>
</dbReference>
<dbReference type="InterPro" id="IPR029033">
    <property type="entry name" value="His_PPase_superfam"/>
</dbReference>
<dbReference type="CDD" id="cd07067">
    <property type="entry name" value="HP_PGM_like"/>
    <property type="match status" value="1"/>
</dbReference>
<comment type="caution">
    <text evidence="1">The sequence shown here is derived from an EMBL/GenBank/DDBJ whole genome shotgun (WGS) entry which is preliminary data.</text>
</comment>
<name>A0AAD7L4P7_QUISA</name>
<dbReference type="Proteomes" id="UP001163823">
    <property type="component" value="Chromosome 11"/>
</dbReference>
<dbReference type="InterPro" id="IPR013078">
    <property type="entry name" value="His_Pase_superF_clade-1"/>
</dbReference>
<reference evidence="1" key="1">
    <citation type="journal article" date="2023" name="Science">
        <title>Elucidation of the pathway for biosynthesis of saponin adjuvants from the soapbark tree.</title>
        <authorList>
            <person name="Reed J."/>
            <person name="Orme A."/>
            <person name="El-Demerdash A."/>
            <person name="Owen C."/>
            <person name="Martin L.B.B."/>
            <person name="Misra R.C."/>
            <person name="Kikuchi S."/>
            <person name="Rejzek M."/>
            <person name="Martin A.C."/>
            <person name="Harkess A."/>
            <person name="Leebens-Mack J."/>
            <person name="Louveau T."/>
            <person name="Stephenson M.J."/>
            <person name="Osbourn A."/>
        </authorList>
    </citation>
    <scope>NUCLEOTIDE SEQUENCE</scope>
    <source>
        <strain evidence="1">S10</strain>
    </source>
</reference>
<dbReference type="InterPro" id="IPR051710">
    <property type="entry name" value="Phosphatase_SH3-domain"/>
</dbReference>
<protein>
    <submittedName>
        <fullName evidence="1">Phosphoglycerate mutase family protein</fullName>
    </submittedName>
</protein>
<accession>A0AAD7L4P7</accession>
<evidence type="ECO:0000313" key="1">
    <source>
        <dbReference type="EMBL" id="KAJ7950836.1"/>
    </source>
</evidence>
<keyword evidence="2" id="KW-1185">Reference proteome</keyword>
<dbReference type="PANTHER" id="PTHR16469:SF27">
    <property type="entry name" value="UBIQUITIN-ASSOCIATED AND SH3 DOMAIN-CONTAINING BA-RELATED"/>
    <property type="match status" value="1"/>
</dbReference>